<evidence type="ECO:0000313" key="3">
    <source>
        <dbReference type="Proteomes" id="UP001303760"/>
    </source>
</evidence>
<dbReference type="SUPFAM" id="SSF82199">
    <property type="entry name" value="SET domain"/>
    <property type="match status" value="1"/>
</dbReference>
<feature type="region of interest" description="Disordered" evidence="1">
    <location>
        <begin position="1"/>
        <end position="41"/>
    </location>
</feature>
<dbReference type="InterPro" id="IPR034444">
    <property type="entry name" value="Nuo17.8"/>
</dbReference>
<dbReference type="InterPro" id="IPR046341">
    <property type="entry name" value="SET_dom_sf"/>
</dbReference>
<sequence length="450" mass="48787">MSAIRQRVAQLSRQARTARPTGARKNTRSYASGHGHDHHEHAHNVAEPLGTSFYVTVGTVAASIFVYSISRPGEDGQPSTIHKWFQKISDYGNEWETKNHLMTAALQQAAHDKHLLYNAERSKHYELTYPEVFTHGSPHNVPAGHYINIDKVIAHYKQQHLDEEARKAKKLAASAPSEFLCRAPKDAAAVRVGFVSPVVGYGLFAARDFAKDEFIFHEAPVMTALFNEKFSADKALMQSQLAACRGALASDPDVITLAFPSLAARLAVGPADFDQAAHVLASGELGKNLVHGRFAGSTVTRQDYECYITGIKAKVASNSSETDARNACLEFFKQYAFQVHQGTGPPGVGGGATTREACVYLLASLVNHCCPAPSTSLTSSKQSSCFSSSSAPPGPNCSWRIGPSGLAHFINPRHICLTWDYGKQEKGFECECDTCRSGFMSGLGHTCGVL</sequence>
<keyword evidence="3" id="KW-1185">Reference proteome</keyword>
<dbReference type="PANTHER" id="PTHR42100:SF1">
    <property type="entry name" value="OXIDOREDUCTASE 178 KDA SUBUNIT, PUTATIVE (AFU_ORTHOLOGUE AFUA_8G04320)-RELATED"/>
    <property type="match status" value="1"/>
</dbReference>
<dbReference type="EMBL" id="MU860036">
    <property type="protein sequence ID" value="KAK4240648.1"/>
    <property type="molecule type" value="Genomic_DNA"/>
</dbReference>
<evidence type="ECO:0000313" key="2">
    <source>
        <dbReference type="EMBL" id="KAK4240648.1"/>
    </source>
</evidence>
<proteinExistence type="predicted"/>
<reference evidence="2" key="1">
    <citation type="journal article" date="2023" name="Mol. Phylogenet. Evol.">
        <title>Genome-scale phylogeny and comparative genomics of the fungal order Sordariales.</title>
        <authorList>
            <person name="Hensen N."/>
            <person name="Bonometti L."/>
            <person name="Westerberg I."/>
            <person name="Brannstrom I.O."/>
            <person name="Guillou S."/>
            <person name="Cros-Aarteil S."/>
            <person name="Calhoun S."/>
            <person name="Haridas S."/>
            <person name="Kuo A."/>
            <person name="Mondo S."/>
            <person name="Pangilinan J."/>
            <person name="Riley R."/>
            <person name="LaButti K."/>
            <person name="Andreopoulos B."/>
            <person name="Lipzen A."/>
            <person name="Chen C."/>
            <person name="Yan M."/>
            <person name="Daum C."/>
            <person name="Ng V."/>
            <person name="Clum A."/>
            <person name="Steindorff A."/>
            <person name="Ohm R.A."/>
            <person name="Martin F."/>
            <person name="Silar P."/>
            <person name="Natvig D.O."/>
            <person name="Lalanne C."/>
            <person name="Gautier V."/>
            <person name="Ament-Velasquez S.L."/>
            <person name="Kruys A."/>
            <person name="Hutchinson M.I."/>
            <person name="Powell A.J."/>
            <person name="Barry K."/>
            <person name="Miller A.N."/>
            <person name="Grigoriev I.V."/>
            <person name="Debuchy R."/>
            <person name="Gladieux P."/>
            <person name="Hiltunen Thoren M."/>
            <person name="Johannesson H."/>
        </authorList>
    </citation>
    <scope>NUCLEOTIDE SEQUENCE</scope>
    <source>
        <strain evidence="2">CBS 532.94</strain>
    </source>
</reference>
<protein>
    <submittedName>
        <fullName evidence="2">Uncharacterized protein</fullName>
    </submittedName>
</protein>
<reference evidence="2" key="2">
    <citation type="submission" date="2023-05" db="EMBL/GenBank/DDBJ databases">
        <authorList>
            <consortium name="Lawrence Berkeley National Laboratory"/>
            <person name="Steindorff A."/>
            <person name="Hensen N."/>
            <person name="Bonometti L."/>
            <person name="Westerberg I."/>
            <person name="Brannstrom I.O."/>
            <person name="Guillou S."/>
            <person name="Cros-Aarteil S."/>
            <person name="Calhoun S."/>
            <person name="Haridas S."/>
            <person name="Kuo A."/>
            <person name="Mondo S."/>
            <person name="Pangilinan J."/>
            <person name="Riley R."/>
            <person name="Labutti K."/>
            <person name="Andreopoulos B."/>
            <person name="Lipzen A."/>
            <person name="Chen C."/>
            <person name="Yanf M."/>
            <person name="Daum C."/>
            <person name="Ng V."/>
            <person name="Clum A."/>
            <person name="Ohm R."/>
            <person name="Martin F."/>
            <person name="Silar P."/>
            <person name="Natvig D."/>
            <person name="Lalanne C."/>
            <person name="Gautier V."/>
            <person name="Ament-Velasquez S.L."/>
            <person name="Kruys A."/>
            <person name="Hutchinson M.I."/>
            <person name="Powell A.J."/>
            <person name="Barry K."/>
            <person name="Miller A.N."/>
            <person name="Grigoriev I.V."/>
            <person name="Debuchy R."/>
            <person name="Gladieux P."/>
            <person name="Thoren M.H."/>
            <person name="Johannesson H."/>
        </authorList>
    </citation>
    <scope>NUCLEOTIDE SEQUENCE</scope>
    <source>
        <strain evidence="2">CBS 532.94</strain>
    </source>
</reference>
<dbReference type="AlphaFoldDB" id="A0AAN7HE96"/>
<name>A0AAN7HE96_9PEZI</name>
<dbReference type="Proteomes" id="UP001303760">
    <property type="component" value="Unassembled WGS sequence"/>
</dbReference>
<evidence type="ECO:0000256" key="1">
    <source>
        <dbReference type="SAM" id="MobiDB-lite"/>
    </source>
</evidence>
<dbReference type="PANTHER" id="PTHR42100">
    <property type="entry name" value="OXIDOREDUCTASE 178 KDA SUBUNIT, PUTATIVE (AFU_ORTHOLOGUE AFUA_8G04320)-RELATED"/>
    <property type="match status" value="1"/>
</dbReference>
<gene>
    <name evidence="2" type="ORF">C8A03DRAFT_41859</name>
</gene>
<organism evidence="2 3">
    <name type="scientific">Achaetomium macrosporum</name>
    <dbReference type="NCBI Taxonomy" id="79813"/>
    <lineage>
        <taxon>Eukaryota</taxon>
        <taxon>Fungi</taxon>
        <taxon>Dikarya</taxon>
        <taxon>Ascomycota</taxon>
        <taxon>Pezizomycotina</taxon>
        <taxon>Sordariomycetes</taxon>
        <taxon>Sordariomycetidae</taxon>
        <taxon>Sordariales</taxon>
        <taxon>Chaetomiaceae</taxon>
        <taxon>Achaetomium</taxon>
    </lineage>
</organism>
<dbReference type="GO" id="GO:0005739">
    <property type="term" value="C:mitochondrion"/>
    <property type="evidence" value="ECO:0007669"/>
    <property type="project" value="InterPro"/>
</dbReference>
<accession>A0AAN7HE96</accession>
<comment type="caution">
    <text evidence="2">The sequence shown here is derived from an EMBL/GenBank/DDBJ whole genome shotgun (WGS) entry which is preliminary data.</text>
</comment>